<gene>
    <name evidence="1" type="ORF">KP509_16G059100</name>
</gene>
<accession>A0A8T2T178</accession>
<comment type="caution">
    <text evidence="1">The sequence shown here is derived from an EMBL/GenBank/DDBJ whole genome shotgun (WGS) entry which is preliminary data.</text>
</comment>
<evidence type="ECO:0000313" key="1">
    <source>
        <dbReference type="EMBL" id="KAH7388128.1"/>
    </source>
</evidence>
<proteinExistence type="predicted"/>
<reference evidence="1" key="1">
    <citation type="submission" date="2021-08" db="EMBL/GenBank/DDBJ databases">
        <title>WGS assembly of Ceratopteris richardii.</title>
        <authorList>
            <person name="Marchant D.B."/>
            <person name="Chen G."/>
            <person name="Jenkins J."/>
            <person name="Shu S."/>
            <person name="Leebens-Mack J."/>
            <person name="Grimwood J."/>
            <person name="Schmutz J."/>
            <person name="Soltis P."/>
            <person name="Soltis D."/>
            <person name="Chen Z.-H."/>
        </authorList>
    </citation>
    <scope>NUCLEOTIDE SEQUENCE</scope>
    <source>
        <strain evidence="1">Whitten #5841</strain>
        <tissue evidence="1">Leaf</tissue>
    </source>
</reference>
<sequence>MFIFESRIARFREISAVRCLPFVHTHAVSFFDGSSSPLHADTSPRRRLGTEELTENSVRILASAGIGSISVAADNMRECMRDMRRWGSEVRTEKHEAANLITLL</sequence>
<name>A0A8T2T178_CERRI</name>
<keyword evidence="2" id="KW-1185">Reference proteome</keyword>
<dbReference type="EMBL" id="CM035421">
    <property type="protein sequence ID" value="KAH7388128.1"/>
    <property type="molecule type" value="Genomic_DNA"/>
</dbReference>
<protein>
    <submittedName>
        <fullName evidence="1">Uncharacterized protein</fullName>
    </submittedName>
</protein>
<evidence type="ECO:0000313" key="2">
    <source>
        <dbReference type="Proteomes" id="UP000825935"/>
    </source>
</evidence>
<dbReference type="Proteomes" id="UP000825935">
    <property type="component" value="Chromosome 16"/>
</dbReference>
<organism evidence="1 2">
    <name type="scientific">Ceratopteris richardii</name>
    <name type="common">Triangle waterfern</name>
    <dbReference type="NCBI Taxonomy" id="49495"/>
    <lineage>
        <taxon>Eukaryota</taxon>
        <taxon>Viridiplantae</taxon>
        <taxon>Streptophyta</taxon>
        <taxon>Embryophyta</taxon>
        <taxon>Tracheophyta</taxon>
        <taxon>Polypodiopsida</taxon>
        <taxon>Polypodiidae</taxon>
        <taxon>Polypodiales</taxon>
        <taxon>Pteridineae</taxon>
        <taxon>Pteridaceae</taxon>
        <taxon>Parkerioideae</taxon>
        <taxon>Ceratopteris</taxon>
    </lineage>
</organism>
<dbReference type="AlphaFoldDB" id="A0A8T2T178"/>